<gene>
    <name evidence="1" type="ORF">LMG28688_07254</name>
</gene>
<dbReference type="AlphaFoldDB" id="A0A6J5H1D7"/>
<dbReference type="EMBL" id="CADIKL010000094">
    <property type="protein sequence ID" value="CAB3810435.1"/>
    <property type="molecule type" value="Genomic_DNA"/>
</dbReference>
<reference evidence="1 2" key="1">
    <citation type="submission" date="2020-04" db="EMBL/GenBank/DDBJ databases">
        <authorList>
            <person name="De Canck E."/>
        </authorList>
    </citation>
    <scope>NUCLEOTIDE SEQUENCE [LARGE SCALE GENOMIC DNA]</scope>
    <source>
        <strain evidence="1 2">LMG 28688</strain>
    </source>
</reference>
<protein>
    <submittedName>
        <fullName evidence="1">Uncharacterized protein</fullName>
    </submittedName>
</protein>
<evidence type="ECO:0000313" key="1">
    <source>
        <dbReference type="EMBL" id="CAB3810435.1"/>
    </source>
</evidence>
<sequence length="242" mass="27034">MLLAGLREPRDGLAHVLDLARRLVTAKRGQQQTERRAQSAPSIAAKLEAFAPWVLPPLVAVDARVVTQTQARFAMVARKLRLLPVLGVIEREMIGRGAVPEAARDHARERVVIGQLPGRHVVHVRHERHHDGPVRIAVDIAHEHLLSAAAMHDRTHLVALPRLRHAHPYRCAAVELALAIPGVLDLHTVIFIERDFGVVRSHDDRVFQVFETRAWRDLGHAVRLACRVQLERGFERITGGSA</sequence>
<accession>A0A6J5H1D7</accession>
<organism evidence="1 2">
    <name type="scientific">Paraburkholderia caffeinitolerans</name>
    <dbReference type="NCBI Taxonomy" id="1723730"/>
    <lineage>
        <taxon>Bacteria</taxon>
        <taxon>Pseudomonadati</taxon>
        <taxon>Pseudomonadota</taxon>
        <taxon>Betaproteobacteria</taxon>
        <taxon>Burkholderiales</taxon>
        <taxon>Burkholderiaceae</taxon>
        <taxon>Paraburkholderia</taxon>
    </lineage>
</organism>
<dbReference type="Proteomes" id="UP000494119">
    <property type="component" value="Unassembled WGS sequence"/>
</dbReference>
<proteinExistence type="predicted"/>
<keyword evidence="2" id="KW-1185">Reference proteome</keyword>
<evidence type="ECO:0000313" key="2">
    <source>
        <dbReference type="Proteomes" id="UP000494119"/>
    </source>
</evidence>
<name>A0A6J5H1D7_9BURK</name>